<protein>
    <submittedName>
        <fullName evidence="7">Uncharacterized protein</fullName>
    </submittedName>
</protein>
<name>A0A3Q2EI78_CYPVA</name>
<feature type="signal peptide" evidence="6">
    <location>
        <begin position="1"/>
        <end position="22"/>
    </location>
</feature>
<evidence type="ECO:0000256" key="3">
    <source>
        <dbReference type="ARBA" id="ARBA00022525"/>
    </source>
</evidence>
<evidence type="ECO:0000256" key="2">
    <source>
        <dbReference type="ARBA" id="ARBA00007419"/>
    </source>
</evidence>
<comment type="similarity">
    <text evidence="2">Belongs to the pleurocidin family.</text>
</comment>
<dbReference type="InterPro" id="IPR012515">
    <property type="entry name" value="Antimicrobial12"/>
</dbReference>
<evidence type="ECO:0000256" key="1">
    <source>
        <dbReference type="ARBA" id="ARBA00004613"/>
    </source>
</evidence>
<evidence type="ECO:0000313" key="8">
    <source>
        <dbReference type="Proteomes" id="UP000265020"/>
    </source>
</evidence>
<reference evidence="7" key="2">
    <citation type="submission" date="2025-09" db="UniProtKB">
        <authorList>
            <consortium name="Ensembl"/>
        </authorList>
    </citation>
    <scope>IDENTIFICATION</scope>
</reference>
<keyword evidence="8" id="KW-1185">Reference proteome</keyword>
<proteinExistence type="inferred from homology"/>
<keyword evidence="4" id="KW-0929">Antimicrobial</keyword>
<dbReference type="AlphaFoldDB" id="A0A3Q2EI78"/>
<keyword evidence="5" id="KW-0044">Antibiotic</keyword>
<dbReference type="Proteomes" id="UP000265020">
    <property type="component" value="Unassembled WGS sequence"/>
</dbReference>
<evidence type="ECO:0000256" key="5">
    <source>
        <dbReference type="ARBA" id="ARBA00023022"/>
    </source>
</evidence>
<reference evidence="7" key="1">
    <citation type="submission" date="2025-08" db="UniProtKB">
        <authorList>
            <consortium name="Ensembl"/>
        </authorList>
    </citation>
    <scope>IDENTIFICATION</scope>
</reference>
<feature type="chain" id="PRO_5018622142" evidence="6">
    <location>
        <begin position="23"/>
        <end position="81"/>
    </location>
</feature>
<evidence type="ECO:0000256" key="4">
    <source>
        <dbReference type="ARBA" id="ARBA00022529"/>
    </source>
</evidence>
<dbReference type="GO" id="GO:0005576">
    <property type="term" value="C:extracellular region"/>
    <property type="evidence" value="ECO:0007669"/>
    <property type="project" value="UniProtKB-SubCell"/>
</dbReference>
<keyword evidence="6" id="KW-0732">Signal</keyword>
<dbReference type="GeneTree" id="ENSGT01110000267389"/>
<evidence type="ECO:0000313" key="7">
    <source>
        <dbReference type="Ensembl" id="ENSCVAP00000032101.1"/>
    </source>
</evidence>
<sequence length="81" mass="9360">MKCVLIFLMLSLVVFMVDPCEGFLGSLWRGTKAIFSGARKSMSRNRRTSKSHKMNRKVNQDIVFNSAHLKISLPWIYLHFA</sequence>
<dbReference type="GO" id="GO:0042742">
    <property type="term" value="P:defense response to bacterium"/>
    <property type="evidence" value="ECO:0007669"/>
    <property type="project" value="UniProtKB-KW"/>
</dbReference>
<accession>A0A3Q2EI78</accession>
<evidence type="ECO:0000256" key="6">
    <source>
        <dbReference type="SAM" id="SignalP"/>
    </source>
</evidence>
<dbReference type="Pfam" id="PF08107">
    <property type="entry name" value="Antimicrobial12"/>
    <property type="match status" value="1"/>
</dbReference>
<comment type="subcellular location">
    <subcellularLocation>
        <location evidence="1">Secreted</location>
    </subcellularLocation>
</comment>
<dbReference type="Ensembl" id="ENSCVAT00000027594.1">
    <property type="protein sequence ID" value="ENSCVAP00000032101.1"/>
    <property type="gene ID" value="ENSCVAG00000021905.1"/>
</dbReference>
<organism evidence="7 8">
    <name type="scientific">Cyprinodon variegatus</name>
    <name type="common">Sheepshead minnow</name>
    <dbReference type="NCBI Taxonomy" id="28743"/>
    <lineage>
        <taxon>Eukaryota</taxon>
        <taxon>Metazoa</taxon>
        <taxon>Chordata</taxon>
        <taxon>Craniata</taxon>
        <taxon>Vertebrata</taxon>
        <taxon>Euteleostomi</taxon>
        <taxon>Actinopterygii</taxon>
        <taxon>Neopterygii</taxon>
        <taxon>Teleostei</taxon>
        <taxon>Neoteleostei</taxon>
        <taxon>Acanthomorphata</taxon>
        <taxon>Ovalentaria</taxon>
        <taxon>Atherinomorphae</taxon>
        <taxon>Cyprinodontiformes</taxon>
        <taxon>Cyprinodontidae</taxon>
        <taxon>Cyprinodon</taxon>
    </lineage>
</organism>
<keyword evidence="3" id="KW-0964">Secreted</keyword>